<reference evidence="2 3" key="1">
    <citation type="submission" date="2024-04" db="EMBL/GenBank/DDBJ databases">
        <title>Draft genome sequence of Pseudophaeobacter arcticus NBRC 116598.</title>
        <authorList>
            <person name="Miyakawa T."/>
            <person name="Kusuya Y."/>
            <person name="Miura T."/>
        </authorList>
    </citation>
    <scope>NUCLEOTIDE SEQUENCE [LARGE SCALE GENOMIC DNA]</scope>
    <source>
        <strain evidence="2 3">SU-CL00105</strain>
    </source>
</reference>
<organism evidence="2 3">
    <name type="scientific">Pseudophaeobacter arcticus</name>
    <dbReference type="NCBI Taxonomy" id="385492"/>
    <lineage>
        <taxon>Bacteria</taxon>
        <taxon>Pseudomonadati</taxon>
        <taxon>Pseudomonadota</taxon>
        <taxon>Alphaproteobacteria</taxon>
        <taxon>Rhodobacterales</taxon>
        <taxon>Paracoccaceae</taxon>
        <taxon>Pseudophaeobacter</taxon>
    </lineage>
</organism>
<keyword evidence="3" id="KW-1185">Reference proteome</keyword>
<proteinExistence type="predicted"/>
<sequence>MTSPSPTQTAVLKNVTFSFRPIKIVGFFVRAVPWVFRFDKGFCCKALKMKVTVSDAALMMIATAIVICSPILPLFMQARPQVGDIALVVASPWGDAAWIANKAGVQEVAPERAPLGVLVALESPESVSQLYAHGAWLVIDGERVLEICAI</sequence>
<accession>A0ABQ0AS69</accession>
<dbReference type="Proteomes" id="UP001441944">
    <property type="component" value="Unassembled WGS sequence"/>
</dbReference>
<evidence type="ECO:0000313" key="3">
    <source>
        <dbReference type="Proteomes" id="UP001441944"/>
    </source>
</evidence>
<evidence type="ECO:0000256" key="1">
    <source>
        <dbReference type="SAM" id="Phobius"/>
    </source>
</evidence>
<name>A0ABQ0AS69_9RHOB</name>
<dbReference type="RefSeq" id="WP_295455751.1">
    <property type="nucleotide sequence ID" value="NZ_BAABWU010000029.1"/>
</dbReference>
<evidence type="ECO:0000313" key="2">
    <source>
        <dbReference type="EMBL" id="GAA6198717.1"/>
    </source>
</evidence>
<protein>
    <submittedName>
        <fullName evidence="2">Uncharacterized protein</fullName>
    </submittedName>
</protein>
<keyword evidence="1" id="KW-1133">Transmembrane helix</keyword>
<gene>
    <name evidence="2" type="ORF">NBRC116598_41620</name>
</gene>
<feature type="transmembrane region" description="Helical" evidence="1">
    <location>
        <begin position="56"/>
        <end position="75"/>
    </location>
</feature>
<comment type="caution">
    <text evidence="2">The sequence shown here is derived from an EMBL/GenBank/DDBJ whole genome shotgun (WGS) entry which is preliminary data.</text>
</comment>
<keyword evidence="1" id="KW-0472">Membrane</keyword>
<keyword evidence="1" id="KW-0812">Transmembrane</keyword>
<dbReference type="EMBL" id="BAABWU010000029">
    <property type="protein sequence ID" value="GAA6198717.1"/>
    <property type="molecule type" value="Genomic_DNA"/>
</dbReference>